<reference evidence="2" key="1">
    <citation type="submission" date="2022-09" db="EMBL/GenBank/DDBJ databases">
        <title>Intensive care unit water sources are persistently colonized with multi-drug resistant bacteria and are the site of extensive horizontal gene transfer of antibiotic resistance genes.</title>
        <authorList>
            <person name="Diorio-Toth L."/>
        </authorList>
    </citation>
    <scope>NUCLEOTIDE SEQUENCE</scope>
    <source>
        <strain evidence="2">GD03864</strain>
    </source>
</reference>
<dbReference type="RefSeq" id="WP_279649062.1">
    <property type="nucleotide sequence ID" value="NZ_JAOCDG010000003.1"/>
</dbReference>
<proteinExistence type="predicted"/>
<dbReference type="InterPro" id="IPR036390">
    <property type="entry name" value="WH_DNA-bd_sf"/>
</dbReference>
<dbReference type="Proteomes" id="UP001161139">
    <property type="component" value="Unassembled WGS sequence"/>
</dbReference>
<dbReference type="PANTHER" id="PTHR22683:SF41">
    <property type="entry name" value="DNA TRANSLOCASE FTSK"/>
    <property type="match status" value="1"/>
</dbReference>
<evidence type="ECO:0000313" key="3">
    <source>
        <dbReference type="Proteomes" id="UP001161139"/>
    </source>
</evidence>
<dbReference type="Gene3D" id="1.10.10.10">
    <property type="entry name" value="Winged helix-like DNA-binding domain superfamily/Winged helix DNA-binding domain"/>
    <property type="match status" value="1"/>
</dbReference>
<protein>
    <recommendedName>
        <fullName evidence="1">FtsK gamma domain-containing protein</fullName>
    </recommendedName>
</protein>
<sequence>MGTEAPASVETDDPLYDQAVSYVLTSRRAGVSAVQRSLSIGYNRAARLLELMEAAGVVSAASAEGRRSVLMAPPAAQVA</sequence>
<dbReference type="Pfam" id="PF09397">
    <property type="entry name" value="FtsK_gamma"/>
    <property type="match status" value="1"/>
</dbReference>
<comment type="caution">
    <text evidence="2">The sequence shown here is derived from an EMBL/GenBank/DDBJ whole genome shotgun (WGS) entry which is preliminary data.</text>
</comment>
<dbReference type="SUPFAM" id="SSF46785">
    <property type="entry name" value="Winged helix' DNA-binding domain"/>
    <property type="match status" value="1"/>
</dbReference>
<dbReference type="InterPro" id="IPR018541">
    <property type="entry name" value="Ftsk_gamma"/>
</dbReference>
<dbReference type="SMART" id="SM00843">
    <property type="entry name" value="Ftsk_gamma"/>
    <property type="match status" value="1"/>
</dbReference>
<feature type="domain" description="FtsK gamma" evidence="1">
    <location>
        <begin position="9"/>
        <end position="74"/>
    </location>
</feature>
<evidence type="ECO:0000313" key="2">
    <source>
        <dbReference type="EMBL" id="MDH0687064.1"/>
    </source>
</evidence>
<evidence type="ECO:0000259" key="1">
    <source>
        <dbReference type="SMART" id="SM00843"/>
    </source>
</evidence>
<gene>
    <name evidence="2" type="ORF">N5D09_03050</name>
</gene>
<dbReference type="InterPro" id="IPR050206">
    <property type="entry name" value="FtsK/SpoIIIE/SftA"/>
</dbReference>
<dbReference type="AlphaFoldDB" id="A0ABD4XXH2"/>
<dbReference type="InterPro" id="IPR036388">
    <property type="entry name" value="WH-like_DNA-bd_sf"/>
</dbReference>
<dbReference type="PANTHER" id="PTHR22683">
    <property type="entry name" value="SPORULATION PROTEIN RELATED"/>
    <property type="match status" value="1"/>
</dbReference>
<name>A0ABD4XXH2_STUST</name>
<accession>A0ABD4XXH2</accession>
<organism evidence="2 3">
    <name type="scientific">Stutzerimonas stutzeri</name>
    <name type="common">Pseudomonas stutzeri</name>
    <dbReference type="NCBI Taxonomy" id="316"/>
    <lineage>
        <taxon>Bacteria</taxon>
        <taxon>Pseudomonadati</taxon>
        <taxon>Pseudomonadota</taxon>
        <taxon>Gammaproteobacteria</taxon>
        <taxon>Pseudomonadales</taxon>
        <taxon>Pseudomonadaceae</taxon>
        <taxon>Stutzerimonas</taxon>
    </lineage>
</organism>
<dbReference type="EMBL" id="JAOCDG010000003">
    <property type="protein sequence ID" value="MDH0687064.1"/>
    <property type="molecule type" value="Genomic_DNA"/>
</dbReference>